<dbReference type="SMART" id="SM01329">
    <property type="entry name" value="Iso_dh"/>
    <property type="match status" value="1"/>
</dbReference>
<dbReference type="InterPro" id="IPR024084">
    <property type="entry name" value="IsoPropMal-DH-like_dom"/>
</dbReference>
<dbReference type="RefSeq" id="WP_204711725.1">
    <property type="nucleotide sequence ID" value="NZ_JBHSZV010000039.1"/>
</dbReference>
<evidence type="ECO:0000256" key="9">
    <source>
        <dbReference type="ARBA" id="ARBA00049301"/>
    </source>
</evidence>
<dbReference type="NCBIfam" id="TIGR02089">
    <property type="entry name" value="TTC"/>
    <property type="match status" value="1"/>
</dbReference>
<dbReference type="InterPro" id="IPR050501">
    <property type="entry name" value="ICDH/IPMDH"/>
</dbReference>
<dbReference type="PROSITE" id="PS00470">
    <property type="entry name" value="IDH_IMDH"/>
    <property type="match status" value="1"/>
</dbReference>
<protein>
    <recommendedName>
        <fullName evidence="4">D-malate dehydrogenase (decarboxylating)</fullName>
        <ecNumber evidence="4">1.1.1.83</ecNumber>
    </recommendedName>
</protein>
<dbReference type="PANTHER" id="PTHR43275:SF1">
    <property type="entry name" value="D-MALATE DEHYDROGENASE [DECARBOXYLATING]"/>
    <property type="match status" value="1"/>
</dbReference>
<dbReference type="Gene3D" id="3.40.718.10">
    <property type="entry name" value="Isopropylmalate Dehydrogenase"/>
    <property type="match status" value="1"/>
</dbReference>
<sequence>MKIYNIAVLPGDGIGPEVINEGMKVLQALADVDSTFKFESTTFNWNSDYYLKHNRMMPEDGLSTLQHYDAIFFGAIGDRRVPEHIPIWELIMPIRKNFRQYVNLRPIKQLRGVKSPINANGPIDFYVYRENAEGEYSNIGGRLYQQTDEEIAIQNTVITKKGVRRLASYAFEYAEKNHVKKVVNATKSNAIVHSMKLWDEAVEEVASSYPEIMVEDVYIDALVAHLVQRPETYEVIVASNLFGDILTDLGAALVGGLGLSPSANLNPERNFPSMFEPIHGSAPDISGKQIANPIAQIWSAALMLEHLGRKDLSSIVMTAIENVIEDKKVLTPDLGGNARTFETGDAIVQQINHQYRR</sequence>
<comment type="cofactor">
    <cofactor evidence="2">
        <name>Mg(2+)</name>
        <dbReference type="ChEBI" id="CHEBI:18420"/>
    </cofactor>
</comment>
<keyword evidence="8" id="KW-0464">Manganese</keyword>
<keyword evidence="12" id="KW-1185">Reference proteome</keyword>
<dbReference type="EC" id="1.1.1.83" evidence="4"/>
<dbReference type="SUPFAM" id="SSF53659">
    <property type="entry name" value="Isocitrate/Isopropylmalate dehydrogenase-like"/>
    <property type="match status" value="1"/>
</dbReference>
<keyword evidence="5" id="KW-0479">Metal-binding</keyword>
<evidence type="ECO:0000256" key="6">
    <source>
        <dbReference type="ARBA" id="ARBA00023002"/>
    </source>
</evidence>
<dbReference type="Proteomes" id="UP001596410">
    <property type="component" value="Unassembled WGS sequence"/>
</dbReference>
<evidence type="ECO:0000256" key="1">
    <source>
        <dbReference type="ARBA" id="ARBA00001936"/>
    </source>
</evidence>
<evidence type="ECO:0000256" key="8">
    <source>
        <dbReference type="ARBA" id="ARBA00023211"/>
    </source>
</evidence>
<evidence type="ECO:0000256" key="3">
    <source>
        <dbReference type="ARBA" id="ARBA00007769"/>
    </source>
</evidence>
<comment type="cofactor">
    <cofactor evidence="1">
        <name>Mn(2+)</name>
        <dbReference type="ChEBI" id="CHEBI:29035"/>
    </cofactor>
</comment>
<dbReference type="GO" id="GO:0009027">
    <property type="term" value="F:tartrate dehydrogenase activity"/>
    <property type="evidence" value="ECO:0007669"/>
    <property type="project" value="UniProtKB-EC"/>
</dbReference>
<comment type="caution">
    <text evidence="11">The sequence shown here is derived from an EMBL/GenBank/DDBJ whole genome shotgun (WGS) entry which is preliminary data.</text>
</comment>
<comment type="similarity">
    <text evidence="3">Belongs to the isocitrate and isopropylmalate dehydrogenases family.</text>
</comment>
<evidence type="ECO:0000259" key="10">
    <source>
        <dbReference type="SMART" id="SM01329"/>
    </source>
</evidence>
<accession>A0ABW2ELU3</accession>
<proteinExistence type="inferred from homology"/>
<keyword evidence="6 11" id="KW-0560">Oxidoreductase</keyword>
<gene>
    <name evidence="11" type="ORF">ACFQIC_15095</name>
</gene>
<evidence type="ECO:0000313" key="11">
    <source>
        <dbReference type="EMBL" id="MFC7063148.1"/>
    </source>
</evidence>
<evidence type="ECO:0000256" key="7">
    <source>
        <dbReference type="ARBA" id="ARBA00023027"/>
    </source>
</evidence>
<reference evidence="12" key="1">
    <citation type="journal article" date="2019" name="Int. J. Syst. Evol. Microbiol.">
        <title>The Global Catalogue of Microorganisms (GCM) 10K type strain sequencing project: providing services to taxonomists for standard genome sequencing and annotation.</title>
        <authorList>
            <consortium name="The Broad Institute Genomics Platform"/>
            <consortium name="The Broad Institute Genome Sequencing Center for Infectious Disease"/>
            <person name="Wu L."/>
            <person name="Ma J."/>
        </authorList>
    </citation>
    <scope>NUCLEOTIDE SEQUENCE [LARGE SCALE GENOMIC DNA]</scope>
    <source>
        <strain evidence="12">CGMCC 4.1621</strain>
    </source>
</reference>
<dbReference type="PANTHER" id="PTHR43275">
    <property type="entry name" value="D-MALATE DEHYDROGENASE [DECARBOXYLATING]"/>
    <property type="match status" value="1"/>
</dbReference>
<dbReference type="EMBL" id="JBHSZV010000039">
    <property type="protein sequence ID" value="MFC7063148.1"/>
    <property type="molecule type" value="Genomic_DNA"/>
</dbReference>
<organism evidence="11 12">
    <name type="scientific">Halobacillus seohaensis</name>
    <dbReference type="NCBI Taxonomy" id="447421"/>
    <lineage>
        <taxon>Bacteria</taxon>
        <taxon>Bacillati</taxon>
        <taxon>Bacillota</taxon>
        <taxon>Bacilli</taxon>
        <taxon>Bacillales</taxon>
        <taxon>Bacillaceae</taxon>
        <taxon>Halobacillus</taxon>
    </lineage>
</organism>
<dbReference type="InterPro" id="IPR019818">
    <property type="entry name" value="IsoCit/isopropylmalate_DH_CS"/>
</dbReference>
<evidence type="ECO:0000256" key="2">
    <source>
        <dbReference type="ARBA" id="ARBA00001946"/>
    </source>
</evidence>
<dbReference type="Pfam" id="PF00180">
    <property type="entry name" value="Iso_dh"/>
    <property type="match status" value="1"/>
</dbReference>
<feature type="domain" description="Isopropylmalate dehydrogenase-like" evidence="10">
    <location>
        <begin position="5"/>
        <end position="347"/>
    </location>
</feature>
<dbReference type="InterPro" id="IPR011829">
    <property type="entry name" value="TTC_DH"/>
</dbReference>
<name>A0ABW2ELU3_9BACI</name>
<keyword evidence="7" id="KW-0520">NAD</keyword>
<evidence type="ECO:0000313" key="12">
    <source>
        <dbReference type="Proteomes" id="UP001596410"/>
    </source>
</evidence>
<comment type="catalytic activity">
    <reaction evidence="9">
        <text>(R)-malate + NAD(+) = pyruvate + CO2 + NADH</text>
        <dbReference type="Rhea" id="RHEA:18365"/>
        <dbReference type="ChEBI" id="CHEBI:15361"/>
        <dbReference type="ChEBI" id="CHEBI:15588"/>
        <dbReference type="ChEBI" id="CHEBI:16526"/>
        <dbReference type="ChEBI" id="CHEBI:57540"/>
        <dbReference type="ChEBI" id="CHEBI:57945"/>
        <dbReference type="EC" id="1.1.1.83"/>
    </reaction>
</comment>
<evidence type="ECO:0000256" key="5">
    <source>
        <dbReference type="ARBA" id="ARBA00022723"/>
    </source>
</evidence>
<evidence type="ECO:0000256" key="4">
    <source>
        <dbReference type="ARBA" id="ARBA00013126"/>
    </source>
</evidence>